<dbReference type="GO" id="GO:0016829">
    <property type="term" value="F:lyase activity"/>
    <property type="evidence" value="ECO:0007669"/>
    <property type="project" value="UniProtKB-UniRule"/>
</dbReference>
<dbReference type="InterPro" id="IPR002822">
    <property type="entry name" value="Ni_insertion"/>
</dbReference>
<name>A0A5C5Y4N0_9PLAN</name>
<evidence type="ECO:0000313" key="4">
    <source>
        <dbReference type="Proteomes" id="UP000317238"/>
    </source>
</evidence>
<organism evidence="3 4">
    <name type="scientific">Crateriforma conspicua</name>
    <dbReference type="NCBI Taxonomy" id="2527996"/>
    <lineage>
        <taxon>Bacteria</taxon>
        <taxon>Pseudomonadati</taxon>
        <taxon>Planctomycetota</taxon>
        <taxon>Planctomycetia</taxon>
        <taxon>Planctomycetales</taxon>
        <taxon>Planctomycetaceae</taxon>
        <taxon>Crateriforma</taxon>
    </lineage>
</organism>
<comment type="similarity">
    <text evidence="2">Belongs to the LarC family.</text>
</comment>
<keyword evidence="2" id="KW-0456">Lyase</keyword>
<dbReference type="EMBL" id="SJPL01000001">
    <property type="protein sequence ID" value="TWT69275.1"/>
    <property type="molecule type" value="Genomic_DNA"/>
</dbReference>
<proteinExistence type="inferred from homology"/>
<dbReference type="RefSeq" id="WP_145298943.1">
    <property type="nucleotide sequence ID" value="NZ_CP036319.1"/>
</dbReference>
<reference evidence="3 4" key="1">
    <citation type="submission" date="2019-02" db="EMBL/GenBank/DDBJ databases">
        <title>Deep-cultivation of Planctomycetes and their phenomic and genomic characterization uncovers novel biology.</title>
        <authorList>
            <person name="Wiegand S."/>
            <person name="Jogler M."/>
            <person name="Boedeker C."/>
            <person name="Pinto D."/>
            <person name="Vollmers J."/>
            <person name="Rivas-Marin E."/>
            <person name="Kohn T."/>
            <person name="Peeters S.H."/>
            <person name="Heuer A."/>
            <person name="Rast P."/>
            <person name="Oberbeckmann S."/>
            <person name="Bunk B."/>
            <person name="Jeske O."/>
            <person name="Meyerdierks A."/>
            <person name="Storesund J.E."/>
            <person name="Kallscheuer N."/>
            <person name="Luecker S."/>
            <person name="Lage O.M."/>
            <person name="Pohl T."/>
            <person name="Merkel B.J."/>
            <person name="Hornburger P."/>
            <person name="Mueller R.-W."/>
            <person name="Bruemmer F."/>
            <person name="Labrenz M."/>
            <person name="Spormann A.M."/>
            <person name="Op Den Camp H."/>
            <person name="Overmann J."/>
            <person name="Amann R."/>
            <person name="Jetten M.S.M."/>
            <person name="Mascher T."/>
            <person name="Medema M.H."/>
            <person name="Devos D.P."/>
            <person name="Kaster A.-K."/>
            <person name="Ovreas L."/>
            <person name="Rohde M."/>
            <person name="Galperin M.Y."/>
            <person name="Jogler C."/>
        </authorList>
    </citation>
    <scope>NUCLEOTIDE SEQUENCE [LARGE SCALE GENOMIC DNA]</scope>
    <source>
        <strain evidence="3 4">Pan14r</strain>
    </source>
</reference>
<protein>
    <recommendedName>
        <fullName evidence="2">Putative nickel insertion protein</fullName>
    </recommendedName>
</protein>
<dbReference type="PANTHER" id="PTHR36566">
    <property type="entry name" value="NICKEL INSERTION PROTEIN-RELATED"/>
    <property type="match status" value="1"/>
</dbReference>
<accession>A0A5C5Y4N0</accession>
<evidence type="ECO:0000256" key="1">
    <source>
        <dbReference type="ARBA" id="ARBA00022596"/>
    </source>
</evidence>
<keyword evidence="4" id="KW-1185">Reference proteome</keyword>
<evidence type="ECO:0000256" key="2">
    <source>
        <dbReference type="HAMAP-Rule" id="MF_01074"/>
    </source>
</evidence>
<dbReference type="GO" id="GO:0016151">
    <property type="term" value="F:nickel cation binding"/>
    <property type="evidence" value="ECO:0007669"/>
    <property type="project" value="UniProtKB-UniRule"/>
</dbReference>
<dbReference type="PANTHER" id="PTHR36566:SF1">
    <property type="entry name" value="PYRIDINIUM-3,5-BISTHIOCARBOXYLIC ACID MONONUCLEOTIDE NICKEL INSERTION PROTEIN"/>
    <property type="match status" value="1"/>
</dbReference>
<dbReference type="OrthoDB" id="9765625at2"/>
<dbReference type="Gene3D" id="3.30.70.1380">
    <property type="entry name" value="Transcriptional regulatory protein pf0864 domain like"/>
    <property type="match status" value="1"/>
</dbReference>
<dbReference type="AlphaFoldDB" id="A0A5C5Y4N0"/>
<sequence length="404" mass="43137">MARVLYFDCLSGISGDMTLGALVDLGVDVNEIQDAVRSMGLPDVAITADEVKKKGFRAVHVHIEHPPEHAHRHLHHIEEMIDAGDKIDDDAKALAKKIFHVVAEAEAKVHGTTLQKVHFHEVGAIDSIADIVGTAVAMTQLGVDAVMASAVPTGTGEVTIAHGRVSVPAPATAEILRDVPIAGSSIRAELTTPTGAAILKATSRGFGPLPSMTIQKVGYGAGTMDLDAQANVLRVYQGEIQDDAMLAAAGTQFDQVAVMETNLDDCSAEQVADACRRLLNAGALDVFQIPCTMKKGRAAVILNVIAPPSRVGVLESILFRHTTSIGIRKQTMNRSKLVRRAENVDTAWGPVRGKVVQLPDGQERFTVEHDDAAEIADANNRDLVEIRRAAEQAWAEKSSADQAK</sequence>
<dbReference type="Pfam" id="PF01969">
    <property type="entry name" value="Ni_insertion"/>
    <property type="match status" value="1"/>
</dbReference>
<comment type="caution">
    <text evidence="3">The sequence shown here is derived from an EMBL/GenBank/DDBJ whole genome shotgun (WGS) entry which is preliminary data.</text>
</comment>
<dbReference type="NCBIfam" id="TIGR00299">
    <property type="entry name" value="nickel pincer cofactor biosynthesis protein LarC"/>
    <property type="match status" value="1"/>
</dbReference>
<dbReference type="Proteomes" id="UP000317238">
    <property type="component" value="Unassembled WGS sequence"/>
</dbReference>
<dbReference type="HAMAP" id="MF_01074">
    <property type="entry name" value="LarC"/>
    <property type="match status" value="1"/>
</dbReference>
<gene>
    <name evidence="3" type="ORF">Pan14r_15600</name>
</gene>
<evidence type="ECO:0000313" key="3">
    <source>
        <dbReference type="EMBL" id="TWT69275.1"/>
    </source>
</evidence>
<keyword evidence="1 2" id="KW-0533">Nickel</keyword>